<dbReference type="CDD" id="cd14852">
    <property type="entry name" value="LD-carboxypeptidase"/>
    <property type="match status" value="1"/>
</dbReference>
<dbReference type="GO" id="GO:0006508">
    <property type="term" value="P:proteolysis"/>
    <property type="evidence" value="ECO:0007669"/>
    <property type="project" value="InterPro"/>
</dbReference>
<dbReference type="InterPro" id="IPR052179">
    <property type="entry name" value="DD-CPase-like"/>
</dbReference>
<keyword evidence="2" id="KW-0378">Hydrolase</keyword>
<evidence type="ECO:0000313" key="3">
    <source>
        <dbReference type="Proteomes" id="UP000184394"/>
    </source>
</evidence>
<evidence type="ECO:0000259" key="1">
    <source>
        <dbReference type="Pfam" id="PF02557"/>
    </source>
</evidence>
<feature type="domain" description="D-alanyl-D-alanine carboxypeptidase-like core" evidence="1">
    <location>
        <begin position="3"/>
        <end position="98"/>
    </location>
</feature>
<dbReference type="Pfam" id="PF02557">
    <property type="entry name" value="VanY"/>
    <property type="match status" value="1"/>
</dbReference>
<dbReference type="GO" id="GO:0004180">
    <property type="term" value="F:carboxypeptidase activity"/>
    <property type="evidence" value="ECO:0007669"/>
    <property type="project" value="UniProtKB-KW"/>
</dbReference>
<protein>
    <submittedName>
        <fullName evidence="2">D-alanyl-D-alanine carboxypeptidase</fullName>
    </submittedName>
</protein>
<dbReference type="InterPro" id="IPR003709">
    <property type="entry name" value="VanY-like_core_dom"/>
</dbReference>
<dbReference type="Proteomes" id="UP000184394">
    <property type="component" value="Unassembled WGS sequence"/>
</dbReference>
<keyword evidence="2" id="KW-0645">Protease</keyword>
<reference evidence="2 3" key="1">
    <citation type="submission" date="2016-11" db="EMBL/GenBank/DDBJ databases">
        <authorList>
            <person name="Jaros S."/>
            <person name="Januszkiewicz K."/>
            <person name="Wedrychowicz H."/>
        </authorList>
    </citation>
    <scope>NUCLEOTIDE SEQUENCE [LARGE SCALE GENOMIC DNA]</scope>
    <source>
        <strain evidence="2 3">Y1</strain>
    </source>
</reference>
<name>A0A1M7M3Q7_RUMFL</name>
<proteinExistence type="predicted"/>
<evidence type="ECO:0000313" key="2">
    <source>
        <dbReference type="EMBL" id="SHM85198.1"/>
    </source>
</evidence>
<organism evidence="2 3">
    <name type="scientific">Ruminococcus flavefaciens</name>
    <dbReference type="NCBI Taxonomy" id="1265"/>
    <lineage>
        <taxon>Bacteria</taxon>
        <taxon>Bacillati</taxon>
        <taxon>Bacillota</taxon>
        <taxon>Clostridia</taxon>
        <taxon>Eubacteriales</taxon>
        <taxon>Oscillospiraceae</taxon>
        <taxon>Ruminococcus</taxon>
    </lineage>
</organism>
<keyword evidence="2" id="KW-0121">Carboxypeptidase</keyword>
<dbReference type="PANTHER" id="PTHR34385">
    <property type="entry name" value="D-ALANYL-D-ALANINE CARBOXYPEPTIDASE"/>
    <property type="match status" value="1"/>
</dbReference>
<dbReference type="InterPro" id="IPR009045">
    <property type="entry name" value="Zn_M74/Hedgehog-like"/>
</dbReference>
<dbReference type="EMBL" id="FRCT01000018">
    <property type="protein sequence ID" value="SHM85198.1"/>
    <property type="molecule type" value="Genomic_DNA"/>
</dbReference>
<sequence length="123" mass="13925">MCSSGFRSYATQNTIYNNYVASDGVEVADTYSARPGHSEHQTGLAIDVNSISNDFIGTPECEWLAKNAHKYGFIIRYPKGKESITGYRYEPWHIRFVGIDTATAIYNSGLCLEEYLDIDSFYR</sequence>
<gene>
    <name evidence="2" type="ORF">SAMN04487860_11835</name>
</gene>
<dbReference type="InterPro" id="IPR058193">
    <property type="entry name" value="VanY/YodJ_core_dom"/>
</dbReference>
<dbReference type="AlphaFoldDB" id="A0A1M7M3Q7"/>
<dbReference type="Gene3D" id="3.30.1380.10">
    <property type="match status" value="1"/>
</dbReference>
<accession>A0A1M7M3Q7</accession>
<dbReference type="PANTHER" id="PTHR34385:SF1">
    <property type="entry name" value="PEPTIDOGLYCAN L-ALANYL-D-GLUTAMATE ENDOPEPTIDASE CWLK"/>
    <property type="match status" value="1"/>
</dbReference>
<dbReference type="SUPFAM" id="SSF55166">
    <property type="entry name" value="Hedgehog/DD-peptidase"/>
    <property type="match status" value="1"/>
</dbReference>